<keyword evidence="2" id="KW-1185">Reference proteome</keyword>
<dbReference type="EMBL" id="BLXT01005595">
    <property type="protein sequence ID" value="GFO24104.1"/>
    <property type="molecule type" value="Genomic_DNA"/>
</dbReference>
<protein>
    <recommendedName>
        <fullName evidence="3">SWIM-type domain-containing protein</fullName>
    </recommendedName>
</protein>
<dbReference type="Proteomes" id="UP000735302">
    <property type="component" value="Unassembled WGS sequence"/>
</dbReference>
<dbReference type="AlphaFoldDB" id="A0AAV4C094"/>
<evidence type="ECO:0008006" key="3">
    <source>
        <dbReference type="Google" id="ProtNLM"/>
    </source>
</evidence>
<reference evidence="1 2" key="1">
    <citation type="journal article" date="2021" name="Elife">
        <title>Chloroplast acquisition without the gene transfer in kleptoplastic sea slugs, Plakobranchus ocellatus.</title>
        <authorList>
            <person name="Maeda T."/>
            <person name="Takahashi S."/>
            <person name="Yoshida T."/>
            <person name="Shimamura S."/>
            <person name="Takaki Y."/>
            <person name="Nagai Y."/>
            <person name="Toyoda A."/>
            <person name="Suzuki Y."/>
            <person name="Arimoto A."/>
            <person name="Ishii H."/>
            <person name="Satoh N."/>
            <person name="Nishiyama T."/>
            <person name="Hasebe M."/>
            <person name="Maruyama T."/>
            <person name="Minagawa J."/>
            <person name="Obokata J."/>
            <person name="Shigenobu S."/>
        </authorList>
    </citation>
    <scope>NUCLEOTIDE SEQUENCE [LARGE SCALE GENOMIC DNA]</scope>
</reference>
<gene>
    <name evidence="1" type="ORF">PoB_005060900</name>
</gene>
<evidence type="ECO:0000313" key="1">
    <source>
        <dbReference type="EMBL" id="GFO24104.1"/>
    </source>
</evidence>
<name>A0AAV4C094_9GAST</name>
<evidence type="ECO:0000313" key="2">
    <source>
        <dbReference type="Proteomes" id="UP000735302"/>
    </source>
</evidence>
<comment type="caution">
    <text evidence="1">The sequence shown here is derived from an EMBL/GenBank/DDBJ whole genome shotgun (WGS) entry which is preliminary data.</text>
</comment>
<accession>A0AAV4C094</accession>
<proteinExistence type="predicted"/>
<organism evidence="1 2">
    <name type="scientific">Plakobranchus ocellatus</name>
    <dbReference type="NCBI Taxonomy" id="259542"/>
    <lineage>
        <taxon>Eukaryota</taxon>
        <taxon>Metazoa</taxon>
        <taxon>Spiralia</taxon>
        <taxon>Lophotrochozoa</taxon>
        <taxon>Mollusca</taxon>
        <taxon>Gastropoda</taxon>
        <taxon>Heterobranchia</taxon>
        <taxon>Euthyneura</taxon>
        <taxon>Panpulmonata</taxon>
        <taxon>Sacoglossa</taxon>
        <taxon>Placobranchoidea</taxon>
        <taxon>Plakobranchidae</taxon>
        <taxon>Plakobranchus</taxon>
    </lineage>
</organism>
<sequence length="107" mass="12443">MTDRSPFDDITVRKAEEREKWKAVVGRSSAAPRRIPDLRDNVIGDSTKHDFCFVDRMGLTRHLAQYDGDTDELVNLTYKCDCFGFMVEEFFPVARTCKKMFLQITNK</sequence>